<evidence type="ECO:0000256" key="1">
    <source>
        <dbReference type="SAM" id="SignalP"/>
    </source>
</evidence>
<dbReference type="GeneID" id="37213276"/>
<evidence type="ECO:0008006" key="4">
    <source>
        <dbReference type="Google" id="ProtNLM"/>
    </source>
</evidence>
<evidence type="ECO:0000313" key="3">
    <source>
        <dbReference type="Proteomes" id="UP000248405"/>
    </source>
</evidence>
<protein>
    <recommendedName>
        <fullName evidence="4">Cyanovirin-N domain-containing protein</fullName>
    </recommendedName>
</protein>
<name>A0A319C6R1_ASPVC</name>
<dbReference type="EMBL" id="KZ821619">
    <property type="protein sequence ID" value="PYH70998.1"/>
    <property type="molecule type" value="Genomic_DNA"/>
</dbReference>
<dbReference type="RefSeq" id="XP_025564792.1">
    <property type="nucleotide sequence ID" value="XM_025708684.1"/>
</dbReference>
<reference evidence="2" key="1">
    <citation type="submission" date="2016-12" db="EMBL/GenBank/DDBJ databases">
        <title>The genomes of Aspergillus section Nigri reveals drivers in fungal speciation.</title>
        <authorList>
            <consortium name="DOE Joint Genome Institute"/>
            <person name="Vesth T.C."/>
            <person name="Nybo J."/>
            <person name="Theobald S."/>
            <person name="Brandl J."/>
            <person name="Frisvad J.C."/>
            <person name="Nielsen K.F."/>
            <person name="Lyhne E.K."/>
            <person name="Kogle M.E."/>
            <person name="Kuo A."/>
            <person name="Riley R."/>
            <person name="Clum A."/>
            <person name="Nolan M."/>
            <person name="Lipzen A."/>
            <person name="Salamov A."/>
            <person name="Henrissat B."/>
            <person name="Wiebenga A."/>
            <person name="De Vries R.P."/>
            <person name="Grigoriev I.V."/>
            <person name="Mortensen U.H."/>
            <person name="Andersen M.R."/>
            <person name="Baker S.E."/>
        </authorList>
    </citation>
    <scope>NUCLEOTIDE SEQUENCE [LARGE SCALE GENOMIC DNA]</scope>
    <source>
        <strain evidence="2">CBS 113365</strain>
    </source>
</reference>
<gene>
    <name evidence="2" type="ORF">BO88DRAFT_423802</name>
</gene>
<dbReference type="AlphaFoldDB" id="A0A319C6R1"/>
<evidence type="ECO:0000313" key="2">
    <source>
        <dbReference type="EMBL" id="PYH70998.1"/>
    </source>
</evidence>
<dbReference type="Proteomes" id="UP000248405">
    <property type="component" value="Unassembled WGS sequence"/>
</dbReference>
<keyword evidence="3" id="KW-1185">Reference proteome</keyword>
<dbReference type="OrthoDB" id="4732505at2759"/>
<organism evidence="2 3">
    <name type="scientific">Aspergillus vadensis (strain CBS 113365 / IMI 142717 / IBT 24658)</name>
    <dbReference type="NCBI Taxonomy" id="1448311"/>
    <lineage>
        <taxon>Eukaryota</taxon>
        <taxon>Fungi</taxon>
        <taxon>Dikarya</taxon>
        <taxon>Ascomycota</taxon>
        <taxon>Pezizomycotina</taxon>
        <taxon>Eurotiomycetes</taxon>
        <taxon>Eurotiomycetidae</taxon>
        <taxon>Eurotiales</taxon>
        <taxon>Aspergillaceae</taxon>
        <taxon>Aspergillus</taxon>
        <taxon>Aspergillus subgen. Circumdati</taxon>
    </lineage>
</organism>
<accession>A0A319C6R1</accession>
<feature type="chain" id="PRO_5016378598" description="Cyanovirin-N domain-containing protein" evidence="1">
    <location>
        <begin position="21"/>
        <end position="253"/>
    </location>
</feature>
<sequence>MLTLSSLVVILTIMCSLVPAVTIRNYEERNCRTIRGRFAACRNAAERACCDNRPAPTYSSSKFTGLPPTAIGSICTHLRGQNCGLVRDSGHGLSLCLNYPKSRGAWWFDCRNCRRPNQQISDLDLAMAHKANTSVEPDMIGFDGHEFSINESTPKGIRDTLLAYFDSDTTYADIPEEYRIYEVTFRWGFLVWWILVQFNSTPLISSYLTDPAVEDASYAGALPSEADHMARNASNPAVYRRIIWKRRRGDVGR</sequence>
<keyword evidence="1" id="KW-0732">Signal</keyword>
<proteinExistence type="predicted"/>
<feature type="signal peptide" evidence="1">
    <location>
        <begin position="1"/>
        <end position="20"/>
    </location>
</feature>